<keyword evidence="13" id="KW-1185">Reference proteome</keyword>
<evidence type="ECO:0000256" key="3">
    <source>
        <dbReference type="ARBA" id="ARBA00022500"/>
    </source>
</evidence>
<protein>
    <submittedName>
        <fullName evidence="12">HAMP domain-containing protein</fullName>
    </submittedName>
</protein>
<dbReference type="InterPro" id="IPR004089">
    <property type="entry name" value="MCPsignal_dom"/>
</dbReference>
<accession>A0A6I2UEJ5</accession>
<evidence type="ECO:0000256" key="4">
    <source>
        <dbReference type="ARBA" id="ARBA00022692"/>
    </source>
</evidence>
<evidence type="ECO:0000259" key="10">
    <source>
        <dbReference type="PROSITE" id="PS50111"/>
    </source>
</evidence>
<dbReference type="Gene3D" id="1.10.287.950">
    <property type="entry name" value="Methyl-accepting chemotaxis protein"/>
    <property type="match status" value="1"/>
</dbReference>
<dbReference type="Pfam" id="PF02743">
    <property type="entry name" value="dCache_1"/>
    <property type="match status" value="1"/>
</dbReference>
<evidence type="ECO:0000259" key="11">
    <source>
        <dbReference type="PROSITE" id="PS50885"/>
    </source>
</evidence>
<comment type="caution">
    <text evidence="12">The sequence shown here is derived from an EMBL/GenBank/DDBJ whole genome shotgun (WGS) entry which is preliminary data.</text>
</comment>
<evidence type="ECO:0000256" key="6">
    <source>
        <dbReference type="ARBA" id="ARBA00023136"/>
    </source>
</evidence>
<dbReference type="Pfam" id="PF00672">
    <property type="entry name" value="HAMP"/>
    <property type="match status" value="1"/>
</dbReference>
<dbReference type="Gene3D" id="3.30.450.20">
    <property type="entry name" value="PAS domain"/>
    <property type="match status" value="1"/>
</dbReference>
<keyword evidence="5 9" id="KW-1133">Transmembrane helix</keyword>
<feature type="domain" description="Methyl-accepting transducer" evidence="10">
    <location>
        <begin position="364"/>
        <end position="593"/>
    </location>
</feature>
<proteinExistence type="inferred from homology"/>
<dbReference type="GO" id="GO:0006935">
    <property type="term" value="P:chemotaxis"/>
    <property type="evidence" value="ECO:0007669"/>
    <property type="project" value="UniProtKB-KW"/>
</dbReference>
<dbReference type="GeneID" id="96777499"/>
<comment type="subcellular location">
    <subcellularLocation>
        <location evidence="1">Cell membrane</location>
        <topology evidence="1">Multi-pass membrane protein</topology>
    </subcellularLocation>
</comment>
<evidence type="ECO:0000256" key="5">
    <source>
        <dbReference type="ARBA" id="ARBA00022989"/>
    </source>
</evidence>
<dbReference type="PROSITE" id="PS50885">
    <property type="entry name" value="HAMP"/>
    <property type="match status" value="1"/>
</dbReference>
<feature type="transmembrane region" description="Helical" evidence="9">
    <location>
        <begin position="20"/>
        <end position="39"/>
    </location>
</feature>
<dbReference type="Proteomes" id="UP000433181">
    <property type="component" value="Unassembled WGS sequence"/>
</dbReference>
<dbReference type="SUPFAM" id="SSF58104">
    <property type="entry name" value="Methyl-accepting chemotaxis protein (MCP) signaling domain"/>
    <property type="match status" value="1"/>
</dbReference>
<dbReference type="GO" id="GO:0005886">
    <property type="term" value="C:plasma membrane"/>
    <property type="evidence" value="ECO:0007669"/>
    <property type="project" value="UniProtKB-SubCell"/>
</dbReference>
<dbReference type="CDD" id="cd06225">
    <property type="entry name" value="HAMP"/>
    <property type="match status" value="1"/>
</dbReference>
<dbReference type="InterPro" id="IPR003660">
    <property type="entry name" value="HAMP_dom"/>
</dbReference>
<keyword evidence="2" id="KW-1003">Cell membrane</keyword>
<evidence type="ECO:0000256" key="8">
    <source>
        <dbReference type="PROSITE-ProRule" id="PRU00284"/>
    </source>
</evidence>
<dbReference type="SUPFAM" id="SSF103190">
    <property type="entry name" value="Sensory domain-like"/>
    <property type="match status" value="1"/>
</dbReference>
<dbReference type="CDD" id="cd11386">
    <property type="entry name" value="MCP_signal"/>
    <property type="match status" value="1"/>
</dbReference>
<evidence type="ECO:0000256" key="7">
    <source>
        <dbReference type="ARBA" id="ARBA00029447"/>
    </source>
</evidence>
<evidence type="ECO:0000313" key="13">
    <source>
        <dbReference type="Proteomes" id="UP000433181"/>
    </source>
</evidence>
<name>A0A6I2UEJ5_9FIRM</name>
<keyword evidence="8" id="KW-0807">Transducer</keyword>
<reference evidence="12 13" key="1">
    <citation type="submission" date="2019-08" db="EMBL/GenBank/DDBJ databases">
        <title>In-depth cultivation of the pig gut microbiome towards novel bacterial diversity and tailored functional studies.</title>
        <authorList>
            <person name="Wylensek D."/>
            <person name="Hitch T.C.A."/>
            <person name="Clavel T."/>
        </authorList>
    </citation>
    <scope>NUCLEOTIDE SEQUENCE [LARGE SCALE GENOMIC DNA]</scope>
    <source>
        <strain evidence="12 13">WCA-693-APC-5D-A</strain>
    </source>
</reference>
<evidence type="ECO:0000256" key="1">
    <source>
        <dbReference type="ARBA" id="ARBA00004651"/>
    </source>
</evidence>
<dbReference type="AlphaFoldDB" id="A0A6I2UEJ5"/>
<dbReference type="SMART" id="SM00304">
    <property type="entry name" value="HAMP"/>
    <property type="match status" value="1"/>
</dbReference>
<dbReference type="SMART" id="SM00283">
    <property type="entry name" value="MA"/>
    <property type="match status" value="1"/>
</dbReference>
<dbReference type="InterPro" id="IPR029151">
    <property type="entry name" value="Sensor-like_sf"/>
</dbReference>
<dbReference type="GO" id="GO:0007165">
    <property type="term" value="P:signal transduction"/>
    <property type="evidence" value="ECO:0007669"/>
    <property type="project" value="UniProtKB-KW"/>
</dbReference>
<dbReference type="CDD" id="cd12914">
    <property type="entry name" value="PDC1_DGC_like"/>
    <property type="match status" value="1"/>
</dbReference>
<dbReference type="InterPro" id="IPR051310">
    <property type="entry name" value="MCP_chemotaxis"/>
</dbReference>
<comment type="similarity">
    <text evidence="7">Belongs to the methyl-accepting chemotaxis (MCP) protein family.</text>
</comment>
<organism evidence="12 13">
    <name type="scientific">Anaerovibrio slackiae</name>
    <dbReference type="NCBI Taxonomy" id="2652309"/>
    <lineage>
        <taxon>Bacteria</taxon>
        <taxon>Bacillati</taxon>
        <taxon>Bacillota</taxon>
        <taxon>Negativicutes</taxon>
        <taxon>Selenomonadales</taxon>
        <taxon>Selenomonadaceae</taxon>
        <taxon>Anaerovibrio</taxon>
    </lineage>
</organism>
<keyword evidence="3" id="KW-0145">Chemotaxis</keyword>
<dbReference type="Pfam" id="PF00015">
    <property type="entry name" value="MCPsignal"/>
    <property type="match status" value="1"/>
</dbReference>
<dbReference type="PANTHER" id="PTHR43531">
    <property type="entry name" value="PROTEIN ICFG"/>
    <property type="match status" value="1"/>
</dbReference>
<feature type="domain" description="HAMP" evidence="11">
    <location>
        <begin position="307"/>
        <end position="359"/>
    </location>
</feature>
<dbReference type="FunFam" id="1.10.287.950:FF:000001">
    <property type="entry name" value="Methyl-accepting chemotaxis sensory transducer"/>
    <property type="match status" value="1"/>
</dbReference>
<feature type="transmembrane region" description="Helical" evidence="9">
    <location>
        <begin position="279"/>
        <end position="302"/>
    </location>
</feature>
<sequence>MLQSLFSNLNLTKKLTSSFLLLAFIPVAIVTAIAMNTMYDERLEQIDQHNIYLARLKAGDMAETFMNQAHFMEALSETEAVRSMDKNRMEHILQVAKKDSPTVSSLFICDTNGQQVARDSGNYVNVADRDYIKAVLQQGKPYAFSDATISKATNKVMIIAAVPIKNEQGAIIGAMASTFNMDTLQTLLNENTNMLNDRKEVIYLTDSKGNVMIHPEQKFVETITNWNTMAPVKSAADGKSIAMEYINADGADCLAASSPVGSMGWGLVVENNRSEVMDVLYSAIMQVAAVVLILLLGVFVFARVLAGTFVRPMKELEEKTGMMANGDLTVHLDVHSNDEIGHAALAFNKMAKQMNDVMGKIAVAAQQVASGSKNISDSGNMLAKGASTQASSVEELSASIAEITAQTTGNATNATHANELTKEADAKAQAGNKRMEEMLQAMSDINESSANIAKIIKVIDEIAFQTNILALNAAVEAARAGQHGKGFAVVAEEVRNLAARSAKAAKETTDIIEKSIDTVNAGTELARGTAEALRSIQESIDQITGLVGGIADASQKQSSALQMLNQGVLQVSNVVQTNSSTAEESAAASVELSAQADLLQEAVRRFKI</sequence>
<dbReference type="EMBL" id="VUNR01000002">
    <property type="protein sequence ID" value="MSU07591.1"/>
    <property type="molecule type" value="Genomic_DNA"/>
</dbReference>
<dbReference type="PROSITE" id="PS50111">
    <property type="entry name" value="CHEMOTAXIS_TRANSDUC_2"/>
    <property type="match status" value="1"/>
</dbReference>
<dbReference type="InterPro" id="IPR033479">
    <property type="entry name" value="dCache_1"/>
</dbReference>
<dbReference type="RefSeq" id="WP_154405284.1">
    <property type="nucleotide sequence ID" value="NZ_VUNR01000002.1"/>
</dbReference>
<keyword evidence="6 9" id="KW-0472">Membrane</keyword>
<gene>
    <name evidence="12" type="ORF">FYJ84_01075</name>
</gene>
<dbReference type="PANTHER" id="PTHR43531:SF11">
    <property type="entry name" value="METHYL-ACCEPTING CHEMOTAXIS PROTEIN 3"/>
    <property type="match status" value="1"/>
</dbReference>
<keyword evidence="4 9" id="KW-0812">Transmembrane</keyword>
<evidence type="ECO:0000313" key="12">
    <source>
        <dbReference type="EMBL" id="MSU07591.1"/>
    </source>
</evidence>
<evidence type="ECO:0000256" key="9">
    <source>
        <dbReference type="SAM" id="Phobius"/>
    </source>
</evidence>
<dbReference type="GO" id="GO:0004888">
    <property type="term" value="F:transmembrane signaling receptor activity"/>
    <property type="evidence" value="ECO:0007669"/>
    <property type="project" value="TreeGrafter"/>
</dbReference>
<evidence type="ECO:0000256" key="2">
    <source>
        <dbReference type="ARBA" id="ARBA00022475"/>
    </source>
</evidence>